<keyword evidence="2" id="KW-0805">Transcription regulation</keyword>
<name>A0A561R992_9HYPH</name>
<dbReference type="InterPro" id="IPR005119">
    <property type="entry name" value="LysR_subst-bd"/>
</dbReference>
<dbReference type="GO" id="GO:0003700">
    <property type="term" value="F:DNA-binding transcription factor activity"/>
    <property type="evidence" value="ECO:0007669"/>
    <property type="project" value="InterPro"/>
</dbReference>
<dbReference type="RefSeq" id="WP_145633241.1">
    <property type="nucleotide sequence ID" value="NZ_VIWP01000001.1"/>
</dbReference>
<dbReference type="GO" id="GO:0000976">
    <property type="term" value="F:transcription cis-regulatory region binding"/>
    <property type="evidence" value="ECO:0007669"/>
    <property type="project" value="TreeGrafter"/>
</dbReference>
<dbReference type="SUPFAM" id="SSF46785">
    <property type="entry name" value="Winged helix' DNA-binding domain"/>
    <property type="match status" value="1"/>
</dbReference>
<dbReference type="PANTHER" id="PTHR30126:SF78">
    <property type="entry name" value="HTH LYSR-TYPE DOMAIN-CONTAINING PROTEIN"/>
    <property type="match status" value="1"/>
</dbReference>
<dbReference type="InterPro" id="IPR036388">
    <property type="entry name" value="WH-like_DNA-bd_sf"/>
</dbReference>
<dbReference type="Gene3D" id="1.10.10.10">
    <property type="entry name" value="Winged helix-like DNA-binding domain superfamily/Winged helix DNA-binding domain"/>
    <property type="match status" value="1"/>
</dbReference>
<dbReference type="PROSITE" id="PS50931">
    <property type="entry name" value="HTH_LYSR"/>
    <property type="match status" value="1"/>
</dbReference>
<dbReference type="EMBL" id="VIWP01000001">
    <property type="protein sequence ID" value="TWF59178.1"/>
    <property type="molecule type" value="Genomic_DNA"/>
</dbReference>
<dbReference type="Gene3D" id="3.40.190.290">
    <property type="match status" value="1"/>
</dbReference>
<comment type="caution">
    <text evidence="6">The sequence shown here is derived from an EMBL/GenBank/DDBJ whole genome shotgun (WGS) entry which is preliminary data.</text>
</comment>
<sequence>MDTRSWKVVAELRRTTNITHAADRLAMTQPALSKRLQLIERELGTRLVERTSKGITFTPQGEYVAQEAEKALAHLAEMRRTLLTFQDHRTGTIRLGMTNSFVRYTLPSHLRAYKAEHPNVDFNVSTGVSSEIADRLEHGDIQVGFICGDISGNFSRLKIGTEQACLVNSESLRLEDLPNRPQISYLSDPFATRMLDEWWSGHFDRPPKIGMRANHGDTCLEMIANGLGYGIFLSPKFLDENRPLFRMPLFHNDGRPLSRSLWMIWKEKQAEPSLVQRFLGFFSDRFANAVEPTTSGDFSSEGS</sequence>
<feature type="domain" description="HTH lysR-type" evidence="5">
    <location>
        <begin position="1"/>
        <end position="58"/>
    </location>
</feature>
<dbReference type="InterPro" id="IPR036390">
    <property type="entry name" value="WH_DNA-bd_sf"/>
</dbReference>
<dbReference type="PANTHER" id="PTHR30126">
    <property type="entry name" value="HTH-TYPE TRANSCRIPTIONAL REGULATOR"/>
    <property type="match status" value="1"/>
</dbReference>
<evidence type="ECO:0000256" key="3">
    <source>
        <dbReference type="ARBA" id="ARBA00023125"/>
    </source>
</evidence>
<comment type="similarity">
    <text evidence="1">Belongs to the LysR transcriptional regulatory family.</text>
</comment>
<dbReference type="Pfam" id="PF00126">
    <property type="entry name" value="HTH_1"/>
    <property type="match status" value="1"/>
</dbReference>
<evidence type="ECO:0000259" key="5">
    <source>
        <dbReference type="PROSITE" id="PS50931"/>
    </source>
</evidence>
<proteinExistence type="inferred from homology"/>
<dbReference type="CDD" id="cd05466">
    <property type="entry name" value="PBP2_LTTR_substrate"/>
    <property type="match status" value="1"/>
</dbReference>
<evidence type="ECO:0000256" key="1">
    <source>
        <dbReference type="ARBA" id="ARBA00009437"/>
    </source>
</evidence>
<evidence type="ECO:0000256" key="4">
    <source>
        <dbReference type="ARBA" id="ARBA00023163"/>
    </source>
</evidence>
<keyword evidence="3 6" id="KW-0238">DNA-binding</keyword>
<dbReference type="PRINTS" id="PR00039">
    <property type="entry name" value="HTHLYSR"/>
</dbReference>
<protein>
    <submittedName>
        <fullName evidence="6">DNA-binding transcriptional LysR family regulator</fullName>
    </submittedName>
</protein>
<dbReference type="AlphaFoldDB" id="A0A561R992"/>
<evidence type="ECO:0000256" key="2">
    <source>
        <dbReference type="ARBA" id="ARBA00023015"/>
    </source>
</evidence>
<accession>A0A561R992</accession>
<evidence type="ECO:0000313" key="7">
    <source>
        <dbReference type="Proteomes" id="UP000320653"/>
    </source>
</evidence>
<reference evidence="6 7" key="1">
    <citation type="submission" date="2019-06" db="EMBL/GenBank/DDBJ databases">
        <title>Sorghum-associated microbial communities from plants grown in Nebraska, USA.</title>
        <authorList>
            <person name="Schachtman D."/>
        </authorList>
    </citation>
    <scope>NUCLEOTIDE SEQUENCE [LARGE SCALE GENOMIC DNA]</scope>
    <source>
        <strain evidence="6 7">1225</strain>
    </source>
</reference>
<dbReference type="OrthoDB" id="9796526at2"/>
<dbReference type="Proteomes" id="UP000320653">
    <property type="component" value="Unassembled WGS sequence"/>
</dbReference>
<gene>
    <name evidence="6" type="ORF">FHW37_101984</name>
</gene>
<dbReference type="InterPro" id="IPR000847">
    <property type="entry name" value="LysR_HTH_N"/>
</dbReference>
<keyword evidence="4" id="KW-0804">Transcription</keyword>
<evidence type="ECO:0000313" key="6">
    <source>
        <dbReference type="EMBL" id="TWF59178.1"/>
    </source>
</evidence>
<organism evidence="6 7">
    <name type="scientific">Neorhizobium alkalisoli</name>
    <dbReference type="NCBI Taxonomy" id="528178"/>
    <lineage>
        <taxon>Bacteria</taxon>
        <taxon>Pseudomonadati</taxon>
        <taxon>Pseudomonadota</taxon>
        <taxon>Alphaproteobacteria</taxon>
        <taxon>Hyphomicrobiales</taxon>
        <taxon>Rhizobiaceae</taxon>
        <taxon>Rhizobium/Agrobacterium group</taxon>
        <taxon>Neorhizobium</taxon>
    </lineage>
</organism>
<dbReference type="Pfam" id="PF03466">
    <property type="entry name" value="LysR_substrate"/>
    <property type="match status" value="1"/>
</dbReference>
<keyword evidence="7" id="KW-1185">Reference proteome</keyword>
<dbReference type="SUPFAM" id="SSF53850">
    <property type="entry name" value="Periplasmic binding protein-like II"/>
    <property type="match status" value="1"/>
</dbReference>